<feature type="region of interest" description="Disordered" evidence="3">
    <location>
        <begin position="1"/>
        <end position="23"/>
    </location>
</feature>
<protein>
    <recommendedName>
        <fullName evidence="4">Exocyst complex subunit Exo70 C-terminal domain-containing protein</fullName>
    </recommendedName>
</protein>
<dbReference type="InterPro" id="IPR046364">
    <property type="entry name" value="Exo70_C"/>
</dbReference>
<dbReference type="Gene3D" id="1.20.58.1150">
    <property type="match status" value="1"/>
</dbReference>
<dbReference type="InterPro" id="IPR016159">
    <property type="entry name" value="Cullin_repeat-like_dom_sf"/>
</dbReference>
<proteinExistence type="inferred from homology"/>
<keyword evidence="6" id="KW-1185">Reference proteome</keyword>
<dbReference type="GO" id="GO:0006887">
    <property type="term" value="P:exocytosis"/>
    <property type="evidence" value="ECO:0007669"/>
    <property type="project" value="InterPro"/>
</dbReference>
<dbReference type="Gene3D" id="1.20.1310.30">
    <property type="match status" value="1"/>
</dbReference>
<comment type="similarity">
    <text evidence="1">Belongs to the EXO70 family.</text>
</comment>
<evidence type="ECO:0000256" key="2">
    <source>
        <dbReference type="ARBA" id="ARBA00022448"/>
    </source>
</evidence>
<dbReference type="Proteomes" id="UP000662931">
    <property type="component" value="Chromosome 4"/>
</dbReference>
<dbReference type="SUPFAM" id="SSF74788">
    <property type="entry name" value="Cullin repeat-like"/>
    <property type="match status" value="1"/>
</dbReference>
<gene>
    <name evidence="5" type="ORF">FOA43_003326</name>
</gene>
<dbReference type="RefSeq" id="XP_038779505.1">
    <property type="nucleotide sequence ID" value="XM_038923577.1"/>
</dbReference>
<evidence type="ECO:0000259" key="4">
    <source>
        <dbReference type="Pfam" id="PF03081"/>
    </source>
</evidence>
<evidence type="ECO:0000256" key="1">
    <source>
        <dbReference type="ARBA" id="ARBA00006756"/>
    </source>
</evidence>
<reference evidence="5" key="1">
    <citation type="submission" date="2020-10" db="EMBL/GenBank/DDBJ databases">
        <authorList>
            <person name="Roach M.J.R."/>
        </authorList>
    </citation>
    <scope>NUCLEOTIDE SEQUENCE</scope>
    <source>
        <strain evidence="5">CBS 1945</strain>
    </source>
</reference>
<accession>A0A875RQ57</accession>
<dbReference type="GO" id="GO:0005546">
    <property type="term" value="F:phosphatidylinositol-4,5-bisphosphate binding"/>
    <property type="evidence" value="ECO:0007669"/>
    <property type="project" value="InterPro"/>
</dbReference>
<dbReference type="OrthoDB" id="1922221at2759"/>
<dbReference type="GeneID" id="62196726"/>
<feature type="domain" description="Exocyst complex subunit Exo70 C-terminal" evidence="4">
    <location>
        <begin position="262"/>
        <end position="614"/>
    </location>
</feature>
<feature type="compositionally biased region" description="Polar residues" evidence="3">
    <location>
        <begin position="1"/>
        <end position="16"/>
    </location>
</feature>
<dbReference type="KEGG" id="bnn:FOA43_003326"/>
<dbReference type="Pfam" id="PF03081">
    <property type="entry name" value="Exo70_C"/>
    <property type="match status" value="1"/>
</dbReference>
<dbReference type="Gene3D" id="1.20.1280.170">
    <property type="entry name" value="Exocyst complex component Exo70"/>
    <property type="match status" value="1"/>
</dbReference>
<sequence length="618" mass="70275">MLRTPTSATFDFSGNQAGPGATIDEDEADLTVLEESLKSTDEYCKEIAQKLDIISSKNANAIRTVKPLMSRINKLKVQQNNIKATVKLVDDVKEYASEIKKLDKTLANNEEMKHIGQIENYCGALSKLASIRKRLVAKRLDGFTGLMKGLNGSIRDAEVTLKYDMIAKLKKLDESQVSKKSHDDDEVRLIKQIEYIYEYMKTERLKDLTDTIVRERSSHDVRMLKSMAPLKPPSIVKDLYYLYSGASKTGSPSFIDYCKQASRVFQDEAHVLAKLLATQEEASTILNLVSNSLLAEITHQAEAFGAFVASNKFTHCTLLYEVTDGLHILLSSIYQYNVKIPSELSHLDKKLCSEASKIFVGFFEFVNMRYHELVVPEHPNETLNNTFMMLVTRLNKYSMFRDQQLFFISKMKNGSWLPAYRPPGFLEIKTSSSDAQYLLSTFYSDVIEFSFFNLAEQFQAKMSEEDLGVMLLFNLDGLQNLLDSRSLLKGILGQQGISRVDRLKKKAIDKATTGWSDMTTKLMEASTKQGDSFNMSNKDMGKFVDEFTKSFNENYKKLQEKNLPPFFKKELSQNIRKMLGPAYRVFYMSVSQDPSAKSVLKHFKLSISDFEHKLVTLA</sequence>
<keyword evidence="2" id="KW-0813">Transport</keyword>
<evidence type="ECO:0000313" key="6">
    <source>
        <dbReference type="Proteomes" id="UP000662931"/>
    </source>
</evidence>
<dbReference type="EMBL" id="CP064815">
    <property type="protein sequence ID" value="QPG75940.1"/>
    <property type="molecule type" value="Genomic_DNA"/>
</dbReference>
<dbReference type="Gene3D" id="1.10.357.60">
    <property type="match status" value="1"/>
</dbReference>
<organism evidence="5 6">
    <name type="scientific">Eeniella nana</name>
    <name type="common">Yeast</name>
    <name type="synonym">Brettanomyces nanus</name>
    <dbReference type="NCBI Taxonomy" id="13502"/>
    <lineage>
        <taxon>Eukaryota</taxon>
        <taxon>Fungi</taxon>
        <taxon>Dikarya</taxon>
        <taxon>Ascomycota</taxon>
        <taxon>Saccharomycotina</taxon>
        <taxon>Pichiomycetes</taxon>
        <taxon>Pichiales</taxon>
        <taxon>Pichiaceae</taxon>
        <taxon>Brettanomyces</taxon>
    </lineage>
</organism>
<name>A0A875RQ57_EENNA</name>
<dbReference type="GO" id="GO:0000145">
    <property type="term" value="C:exocyst"/>
    <property type="evidence" value="ECO:0007669"/>
    <property type="project" value="InterPro"/>
</dbReference>
<evidence type="ECO:0000256" key="3">
    <source>
        <dbReference type="SAM" id="MobiDB-lite"/>
    </source>
</evidence>
<evidence type="ECO:0000313" key="5">
    <source>
        <dbReference type="EMBL" id="QPG75940.1"/>
    </source>
</evidence>
<dbReference type="AlphaFoldDB" id="A0A875RQ57"/>